<keyword evidence="6 14" id="KW-0812">Transmembrane</keyword>
<evidence type="ECO:0000256" key="1">
    <source>
        <dbReference type="ARBA" id="ARBA00004606"/>
    </source>
</evidence>
<evidence type="ECO:0000313" key="15">
    <source>
        <dbReference type="Proteomes" id="UP000827889"/>
    </source>
</evidence>
<dbReference type="GO" id="GO:0005737">
    <property type="term" value="C:cytoplasm"/>
    <property type="evidence" value="ECO:0007669"/>
    <property type="project" value="TreeGrafter"/>
</dbReference>
<evidence type="ECO:0000256" key="6">
    <source>
        <dbReference type="ARBA" id="ARBA00022692"/>
    </source>
</evidence>
<keyword evidence="15" id="KW-1185">Reference proteome</keyword>
<reference evidence="16" key="1">
    <citation type="submission" date="2025-08" db="UniProtKB">
        <authorList>
            <consortium name="RefSeq"/>
        </authorList>
    </citation>
    <scope>IDENTIFICATION</scope>
    <source>
        <tissue evidence="16">Leaf</tissue>
    </source>
</reference>
<keyword evidence="8 14" id="KW-1133">Transmembrane helix</keyword>
<evidence type="ECO:0000256" key="5">
    <source>
        <dbReference type="ARBA" id="ARBA00022679"/>
    </source>
</evidence>
<evidence type="ECO:0000256" key="7">
    <source>
        <dbReference type="ARBA" id="ARBA00022968"/>
    </source>
</evidence>
<evidence type="ECO:0000256" key="10">
    <source>
        <dbReference type="ARBA" id="ARBA00023180"/>
    </source>
</evidence>
<dbReference type="RefSeq" id="XP_030517587.1">
    <property type="nucleotide sequence ID" value="XM_030661727.2"/>
</dbReference>
<dbReference type="GO" id="GO:0016757">
    <property type="term" value="F:glycosyltransferase activity"/>
    <property type="evidence" value="ECO:0007669"/>
    <property type="project" value="UniProtKB-KW"/>
</dbReference>
<evidence type="ECO:0000313" key="16">
    <source>
        <dbReference type="RefSeq" id="XP_030517587.1"/>
    </source>
</evidence>
<keyword evidence="7" id="KW-0735">Signal-anchor</keyword>
<evidence type="ECO:0000256" key="2">
    <source>
        <dbReference type="ARBA" id="ARBA00004881"/>
    </source>
</evidence>
<evidence type="ECO:0000256" key="12">
    <source>
        <dbReference type="ARBA" id="ARBA00023277"/>
    </source>
</evidence>
<dbReference type="InterPro" id="IPR024709">
    <property type="entry name" value="FucosylTrfase_pln"/>
</dbReference>
<comment type="subcellular location">
    <subcellularLocation>
        <location evidence="1">Membrane</location>
        <topology evidence="1">Single-pass type II membrane protein</topology>
    </subcellularLocation>
</comment>
<dbReference type="OrthoDB" id="2016498at2759"/>
<keyword evidence="10" id="KW-0325">Glycoprotein</keyword>
<evidence type="ECO:0000256" key="9">
    <source>
        <dbReference type="ARBA" id="ARBA00023136"/>
    </source>
</evidence>
<proteinExistence type="inferred from homology"/>
<evidence type="ECO:0000256" key="3">
    <source>
        <dbReference type="ARBA" id="ARBA00007737"/>
    </source>
</evidence>
<keyword evidence="5" id="KW-0808">Transferase</keyword>
<dbReference type="GO" id="GO:0016020">
    <property type="term" value="C:membrane"/>
    <property type="evidence" value="ECO:0007669"/>
    <property type="project" value="UniProtKB-SubCell"/>
</dbReference>
<dbReference type="Pfam" id="PF10250">
    <property type="entry name" value="O-FucT"/>
    <property type="match status" value="1"/>
</dbReference>
<comment type="similarity">
    <text evidence="3">Belongs to the glycosyltransferase GT106 family.</text>
</comment>
<organism evidence="15 16">
    <name type="scientific">Rhodamnia argentea</name>
    <dbReference type="NCBI Taxonomy" id="178133"/>
    <lineage>
        <taxon>Eukaryota</taxon>
        <taxon>Viridiplantae</taxon>
        <taxon>Streptophyta</taxon>
        <taxon>Embryophyta</taxon>
        <taxon>Tracheophyta</taxon>
        <taxon>Spermatophyta</taxon>
        <taxon>Magnoliopsida</taxon>
        <taxon>eudicotyledons</taxon>
        <taxon>Gunneridae</taxon>
        <taxon>Pentapetalae</taxon>
        <taxon>rosids</taxon>
        <taxon>malvids</taxon>
        <taxon>Myrtales</taxon>
        <taxon>Myrtaceae</taxon>
        <taxon>Myrtoideae</taxon>
        <taxon>Myrteae</taxon>
        <taxon>Australasian group</taxon>
        <taxon>Rhodamnia</taxon>
    </lineage>
</organism>
<dbReference type="PIRSF" id="PIRSF009360">
    <property type="entry name" value="UCP009360"/>
    <property type="match status" value="1"/>
</dbReference>
<comment type="pathway">
    <text evidence="2">Glycan metabolism.</text>
</comment>
<dbReference type="Proteomes" id="UP000827889">
    <property type="component" value="Chromosome 5"/>
</dbReference>
<gene>
    <name evidence="16" type="primary">LOC115731099</name>
</gene>
<keyword evidence="11" id="KW-0294">Fucose metabolism</keyword>
<evidence type="ECO:0000256" key="8">
    <source>
        <dbReference type="ARBA" id="ARBA00022989"/>
    </source>
</evidence>
<evidence type="ECO:0000256" key="14">
    <source>
        <dbReference type="SAM" id="Phobius"/>
    </source>
</evidence>
<dbReference type="PANTHER" id="PTHR31741:SF66">
    <property type="entry name" value="O-FUCOSYLTRANSFERASE 20"/>
    <property type="match status" value="1"/>
</dbReference>
<sequence length="573" mass="65047">MSKPKKKLSVSYIAIPSQIINSLSSSSLQSLLISPSRPPPPSPLPSLKKAAKPLRHKLSWKSPKLWFSALFLVALLGMLRIGLLPLSPYPCGTTPTASTRHHILDNQAIGRARTEPYYYKNYTLKEEPREKAEEERCFWEQPEGMGYRGCLVWSKDYSQRSERIVKERRKYVMVVVAGGINQQRNQIVDAVVIARILEAVLVVPVFQVNVIWGDDSEFSDIFDLDHFKRVLANDVRVISSLPSTHIRTRPVVVRPTSLHISADWIRSNYLRRLEKVGVLLLRGLDSRLSKDLPSDLQKLRCKVAFHALKFAPRILELGNKLAERMQSKGPYIALHLRMEKDVWVRTGCLPGLSPEYDELISRERKRHPELLTAKSNITYHERKLAGLCPLNALEVARLLKALGAPKNARIYWAGGQPLGGTEALSPLTEEFPHFYSKQDLALPGELQPFANKASFMASIDYIICERSDVFMPSHGGNMGHALQGQRAYAGHRKYITPNKRHMLPYFLNTSLPEPEFNRIMRELHQDSLGQPELRTGKVGRDVTKYPIPDCMCNSSSRSFSFQRHTRSLLYNLG</sequence>
<feature type="transmembrane region" description="Helical" evidence="14">
    <location>
        <begin position="65"/>
        <end position="86"/>
    </location>
</feature>
<dbReference type="CDD" id="cd11299">
    <property type="entry name" value="O-FucT_plant"/>
    <property type="match status" value="1"/>
</dbReference>
<dbReference type="GO" id="GO:0006004">
    <property type="term" value="P:fucose metabolic process"/>
    <property type="evidence" value="ECO:0007669"/>
    <property type="project" value="UniProtKB-KW"/>
</dbReference>
<dbReference type="InterPro" id="IPR019378">
    <property type="entry name" value="GDP-Fuc_O-FucTrfase"/>
</dbReference>
<evidence type="ECO:0000256" key="11">
    <source>
        <dbReference type="ARBA" id="ARBA00023253"/>
    </source>
</evidence>
<accession>A0A8B8N585</accession>
<keyword evidence="4" id="KW-0328">Glycosyltransferase</keyword>
<dbReference type="PANTHER" id="PTHR31741">
    <property type="entry name" value="OS02G0726500 PROTEIN-RELATED"/>
    <property type="match status" value="1"/>
</dbReference>
<dbReference type="AlphaFoldDB" id="A0A8B8N585"/>
<name>A0A8B8N585_9MYRT</name>
<dbReference type="GeneID" id="115731099"/>
<evidence type="ECO:0000256" key="4">
    <source>
        <dbReference type="ARBA" id="ARBA00022676"/>
    </source>
</evidence>
<evidence type="ECO:0000256" key="13">
    <source>
        <dbReference type="ARBA" id="ARBA00030350"/>
    </source>
</evidence>
<keyword evidence="12" id="KW-0119">Carbohydrate metabolism</keyword>
<dbReference type="KEGG" id="rarg:115731099"/>
<protein>
    <recommendedName>
        <fullName evidence="13">O-fucosyltransferase family protein</fullName>
    </recommendedName>
</protein>
<keyword evidence="9 14" id="KW-0472">Membrane</keyword>